<evidence type="ECO:0008006" key="4">
    <source>
        <dbReference type="Google" id="ProtNLM"/>
    </source>
</evidence>
<comment type="caution">
    <text evidence="2">The sequence shown here is derived from an EMBL/GenBank/DDBJ whole genome shotgun (WGS) entry which is preliminary data.</text>
</comment>
<proteinExistence type="predicted"/>
<feature type="transmembrane region" description="Helical" evidence="1">
    <location>
        <begin position="12"/>
        <end position="31"/>
    </location>
</feature>
<reference evidence="2 3" key="1">
    <citation type="submission" date="2022-05" db="EMBL/GenBank/DDBJ databases">
        <title>Sporolactobacillus sp nov CPB3-1, isolated from tree bark (Mangifera indica L.).</title>
        <authorList>
            <person name="Phuengjayaem S."/>
            <person name="Tanasupawat S."/>
        </authorList>
    </citation>
    <scope>NUCLEOTIDE SEQUENCE [LARGE SCALE GENOMIC DNA]</scope>
    <source>
        <strain evidence="2 3">CPB3-1</strain>
    </source>
</reference>
<keyword evidence="1" id="KW-0812">Transmembrane</keyword>
<organism evidence="2 3">
    <name type="scientific">Sporolactobacillus mangiferae</name>
    <dbReference type="NCBI Taxonomy" id="2940498"/>
    <lineage>
        <taxon>Bacteria</taxon>
        <taxon>Bacillati</taxon>
        <taxon>Bacillota</taxon>
        <taxon>Bacilli</taxon>
        <taxon>Bacillales</taxon>
        <taxon>Sporolactobacillaceae</taxon>
        <taxon>Sporolactobacillus</taxon>
    </lineage>
</organism>
<gene>
    <name evidence="2" type="ORF">M3N64_00745</name>
</gene>
<evidence type="ECO:0000256" key="1">
    <source>
        <dbReference type="SAM" id="Phobius"/>
    </source>
</evidence>
<dbReference type="Gene3D" id="1.50.10.10">
    <property type="match status" value="1"/>
</dbReference>
<evidence type="ECO:0000313" key="3">
    <source>
        <dbReference type="Proteomes" id="UP001203004"/>
    </source>
</evidence>
<sequence length="388" mass="44882">MRQTNQKKWLHAGMIMATVVILLIGLVLFHGSKMQVMDKKAKSSVATKINAPKRQQGKYSREISETQNFVDGELSGSTGIYTNLKDTEQNQNSASGHEVLSESYGLLLNIYALEKDNKSFDKTWSQLQNTLNMEMGWSYRYSPKWDKKYPTNAAIDDLRIIYSLKLAASQFSDSGYIQRANKYSARFNRYMIKNGRMYDFYDSLSDKNNEYVTLCYIELKWLKQLTMEKSEKKELLRNMATILRNGYISDHLPFYKKNYHYATKQYDSLTTINTTESMLSILSLTELGLEKDRSIDFIKKKVDQRQLANAYHQDGSVADENQSAANYAIAAMIASEMNDKTFFEKSIHQMNTFRVNDKKSKFYGGFGYPETKAFYSFNNLMALLAYNY</sequence>
<accession>A0ABT0M6J6</accession>
<dbReference type="SUPFAM" id="SSF48208">
    <property type="entry name" value="Six-hairpin glycosidases"/>
    <property type="match status" value="1"/>
</dbReference>
<dbReference type="InterPro" id="IPR008928">
    <property type="entry name" value="6-hairpin_glycosidase_sf"/>
</dbReference>
<keyword evidence="1" id="KW-0472">Membrane</keyword>
<keyword evidence="1" id="KW-1133">Transmembrane helix</keyword>
<dbReference type="Proteomes" id="UP001203004">
    <property type="component" value="Unassembled WGS sequence"/>
</dbReference>
<dbReference type="RefSeq" id="WP_249095302.1">
    <property type="nucleotide sequence ID" value="NZ_JAMAST010000001.1"/>
</dbReference>
<evidence type="ECO:0000313" key="2">
    <source>
        <dbReference type="EMBL" id="MCL1630481.1"/>
    </source>
</evidence>
<dbReference type="EMBL" id="JAMAST010000001">
    <property type="protein sequence ID" value="MCL1630481.1"/>
    <property type="molecule type" value="Genomic_DNA"/>
</dbReference>
<name>A0ABT0M6J6_9BACL</name>
<keyword evidence="3" id="KW-1185">Reference proteome</keyword>
<dbReference type="InterPro" id="IPR012341">
    <property type="entry name" value="6hp_glycosidase-like_sf"/>
</dbReference>
<protein>
    <recommendedName>
        <fullName evidence="4">Glycosyl hydrolase</fullName>
    </recommendedName>
</protein>